<dbReference type="Gene3D" id="3.90.1200.10">
    <property type="match status" value="1"/>
</dbReference>
<dbReference type="Pfam" id="PF01636">
    <property type="entry name" value="APH"/>
    <property type="match status" value="1"/>
</dbReference>
<dbReference type="PANTHER" id="PTHR45688:SF13">
    <property type="entry name" value="ALANINE--GLYOXYLATE AMINOTRANSFERASE 2-LIKE"/>
    <property type="match status" value="1"/>
</dbReference>
<keyword evidence="2" id="KW-0663">Pyridoxal phosphate</keyword>
<dbReference type="Proteomes" id="UP000297472">
    <property type="component" value="Unassembled WGS sequence"/>
</dbReference>
<dbReference type="InterPro" id="IPR002575">
    <property type="entry name" value="Aminoglycoside_PTrfase"/>
</dbReference>
<dbReference type="GO" id="GO:0030170">
    <property type="term" value="F:pyridoxal phosphate binding"/>
    <property type="evidence" value="ECO:0007669"/>
    <property type="project" value="InterPro"/>
</dbReference>
<name>A0A4Y8K1F1_9MICO</name>
<accession>A0A4Y8K1F1</accession>
<keyword evidence="5" id="KW-0032">Aminotransferase</keyword>
<comment type="similarity">
    <text evidence="1">Belongs to the class-III pyridoxal-phosphate-dependent aminotransferase family.</text>
</comment>
<dbReference type="InterPro" id="IPR011009">
    <property type="entry name" value="Kinase-like_dom_sf"/>
</dbReference>
<dbReference type="NCBIfam" id="NF004800">
    <property type="entry name" value="PRK06149.1"/>
    <property type="match status" value="1"/>
</dbReference>
<dbReference type="Gene3D" id="3.40.640.10">
    <property type="entry name" value="Type I PLP-dependent aspartate aminotransferase-like (Major domain)"/>
    <property type="match status" value="1"/>
</dbReference>
<dbReference type="SUPFAM" id="SSF56112">
    <property type="entry name" value="Protein kinase-like (PK-like)"/>
    <property type="match status" value="1"/>
</dbReference>
<dbReference type="Pfam" id="PF00202">
    <property type="entry name" value="Aminotran_3"/>
    <property type="match status" value="1"/>
</dbReference>
<dbReference type="SUPFAM" id="SSF53383">
    <property type="entry name" value="PLP-dependent transferases"/>
    <property type="match status" value="1"/>
</dbReference>
<dbReference type="InterPro" id="IPR005814">
    <property type="entry name" value="Aminotrans_3"/>
</dbReference>
<evidence type="ECO:0000313" key="5">
    <source>
        <dbReference type="EMBL" id="TFD34194.1"/>
    </source>
</evidence>
<gene>
    <name evidence="5" type="ORF">E3T49_00535</name>
</gene>
<dbReference type="InterPro" id="IPR015422">
    <property type="entry name" value="PyrdxlP-dep_Trfase_small"/>
</dbReference>
<evidence type="ECO:0000256" key="1">
    <source>
        <dbReference type="ARBA" id="ARBA00008954"/>
    </source>
</evidence>
<organism evidence="5 6">
    <name type="scientific">Cryobacterium cryoconiti</name>
    <dbReference type="NCBI Taxonomy" id="1259239"/>
    <lineage>
        <taxon>Bacteria</taxon>
        <taxon>Bacillati</taxon>
        <taxon>Actinomycetota</taxon>
        <taxon>Actinomycetes</taxon>
        <taxon>Micrococcales</taxon>
        <taxon>Microbacteriaceae</taxon>
        <taxon>Cryobacterium</taxon>
    </lineage>
</organism>
<evidence type="ECO:0000256" key="3">
    <source>
        <dbReference type="SAM" id="MobiDB-lite"/>
    </source>
</evidence>
<keyword evidence="6" id="KW-1185">Reference proteome</keyword>
<sequence>MEVFQERPERVGHEAVIAEKGAIHIRHDETDVGGLYGVVHCAGFRSLLVPGNNECSLAHSGCDDDAVSLDDVIPARRSLSCARSERWAHRTGGPDGKLAGFTASSARSVDVPGFDFFSGEGLVRPDITAADAESMADSLFGVTGTARELGSQQDRNFLISTAGSDQRYVLKVDNPAFSATELAAQDAVMVFLSGRGMRVPQPVPGRNGSSRQHWSATDAAILPVRLLTFLEGPSLEAQGYLAPSVVSALGRLSGTTALHLHDFAAEGLDRTLQWDLRNAKAVIDLLLPWVPAEETRAQLRFIAASAAARLATVVPTLRLQTIHGDVTDDNVICRVLPNGHHMPEGVIDFGDLGTGWLVAELAVTAASVLHHVHGNPLAALEAIVAFDAVVPLTDDEIVALWPLIVLRGAVLVASGEQQVQIDADNDYARHRMDAEWRVFAAASAIGWEEAEAAIRQALGRPAVAGADPRPADPRTADPGPADPRTAAPAPFVPMIPALAGGDVELLDFSVTSTALADGLWQHPDVERRLTRAALARHSVVVAPYGQFRLTRTAPLSRREPDTFALFTEVFLAAGSAIVAPTHAVVAEVDELSLVLTLAAGELRIGGITSNLSPGMSVAAGDHLGSARQDDDIHAARVTVQEVARPGLLPPQFTRGSRAAAWASVAPDPARLLGLVPQASVADPANELARRGAVMAAAQEKYYDRPPQIERGWQELLIDTRGRSYVDMVNNVAVIGHSHPRFTRAVSEQLALLNTNSRFLYSALADLCERIVAKSPDPSLDTVLLVNSGSEAVDLALRLARIHTGRRNVVALREGYHGWTMASDAVSTSAFDNPHAAASRPDWVHITDVPNAYRGTHRGAGAAAEYAADLARLLADPTGPGESLAAFISEPVLGNAGGVVPPPGYLALVYDQVRARGGLCIADEVQVGYGRLGSHFWGVAQQGVVPDVITVAKAMGNGYPLGAVLTRRDIAESLAREGNFFSSAGGSPVSCVAGLAVLDVIRDEFLQQNAEAVGRHLAGRLAELAQRHPLIGMVHGVGLYMGVELVRDRHTREPATSETAAICERMLELGVIVQPTSERQNVLKIKPPLCLSRESADFFVDALDEVLRDGW</sequence>
<comment type="caution">
    <text evidence="5">The sequence shown here is derived from an EMBL/GenBank/DDBJ whole genome shotgun (WGS) entry which is preliminary data.</text>
</comment>
<evidence type="ECO:0000259" key="4">
    <source>
        <dbReference type="Pfam" id="PF01636"/>
    </source>
</evidence>
<dbReference type="InterPro" id="IPR015421">
    <property type="entry name" value="PyrdxlP-dep_Trfase_major"/>
</dbReference>
<dbReference type="PANTHER" id="PTHR45688">
    <property type="match status" value="1"/>
</dbReference>
<dbReference type="EMBL" id="SOHA01000001">
    <property type="protein sequence ID" value="TFD34194.1"/>
    <property type="molecule type" value="Genomic_DNA"/>
</dbReference>
<proteinExistence type="inferred from homology"/>
<feature type="domain" description="Aminoglycoside phosphotransferase" evidence="4">
    <location>
        <begin position="147"/>
        <end position="370"/>
    </location>
</feature>
<dbReference type="AlphaFoldDB" id="A0A4Y8K1F1"/>
<dbReference type="GO" id="GO:0008483">
    <property type="term" value="F:transaminase activity"/>
    <property type="evidence" value="ECO:0007669"/>
    <property type="project" value="UniProtKB-KW"/>
</dbReference>
<dbReference type="OrthoDB" id="9801834at2"/>
<evidence type="ECO:0000256" key="2">
    <source>
        <dbReference type="ARBA" id="ARBA00022898"/>
    </source>
</evidence>
<evidence type="ECO:0000313" key="6">
    <source>
        <dbReference type="Proteomes" id="UP000297472"/>
    </source>
</evidence>
<dbReference type="InterPro" id="IPR049704">
    <property type="entry name" value="Aminotrans_3_PPA_site"/>
</dbReference>
<dbReference type="Gene3D" id="3.90.1150.10">
    <property type="entry name" value="Aspartate Aminotransferase, domain 1"/>
    <property type="match status" value="1"/>
</dbReference>
<reference evidence="5 6" key="1">
    <citation type="submission" date="2019-03" db="EMBL/GenBank/DDBJ databases">
        <title>Genomics of glacier-inhabiting Cryobacterium strains.</title>
        <authorList>
            <person name="Liu Q."/>
            <person name="Xin Y.-H."/>
        </authorList>
    </citation>
    <scope>NUCLEOTIDE SEQUENCE [LARGE SCALE GENOMIC DNA]</scope>
    <source>
        <strain evidence="5 6">TMT1-51</strain>
    </source>
</reference>
<protein>
    <submittedName>
        <fullName evidence="5">Aminotransferase</fullName>
    </submittedName>
</protein>
<dbReference type="PROSITE" id="PS00600">
    <property type="entry name" value="AA_TRANSFER_CLASS_3"/>
    <property type="match status" value="1"/>
</dbReference>
<dbReference type="CDD" id="cd00610">
    <property type="entry name" value="OAT_like"/>
    <property type="match status" value="1"/>
</dbReference>
<keyword evidence="5" id="KW-0808">Transferase</keyword>
<dbReference type="InterPro" id="IPR015424">
    <property type="entry name" value="PyrdxlP-dep_Trfase"/>
</dbReference>
<feature type="region of interest" description="Disordered" evidence="3">
    <location>
        <begin position="461"/>
        <end position="487"/>
    </location>
</feature>